<dbReference type="RefSeq" id="WP_184090463.1">
    <property type="nucleotide sequence ID" value="NZ_JACHIJ010000011.1"/>
</dbReference>
<dbReference type="AlphaFoldDB" id="A0A840N969"/>
<protein>
    <recommendedName>
        <fullName evidence="5">3-methylmercaptopropionyl-CoA ligase</fullName>
        <ecNumber evidence="4">6.2.1.44</ecNumber>
    </recommendedName>
</protein>
<dbReference type="InterPro" id="IPR045851">
    <property type="entry name" value="AMP-bd_C_sf"/>
</dbReference>
<evidence type="ECO:0000256" key="5">
    <source>
        <dbReference type="ARBA" id="ARBA00067668"/>
    </source>
</evidence>
<dbReference type="Pfam" id="PF00501">
    <property type="entry name" value="AMP-binding"/>
    <property type="match status" value="1"/>
</dbReference>
<dbReference type="SUPFAM" id="SSF56801">
    <property type="entry name" value="Acetyl-CoA synthetase-like"/>
    <property type="match status" value="1"/>
</dbReference>
<dbReference type="InterPro" id="IPR025110">
    <property type="entry name" value="AMP-bd_C"/>
</dbReference>
<dbReference type="EMBL" id="JACHIJ010000011">
    <property type="protein sequence ID" value="MBB5055147.1"/>
    <property type="molecule type" value="Genomic_DNA"/>
</dbReference>
<dbReference type="FunFam" id="3.30.300.30:FF:000008">
    <property type="entry name" value="2,3-dihydroxybenzoate-AMP ligase"/>
    <property type="match status" value="1"/>
</dbReference>
<dbReference type="Gene3D" id="3.40.50.12780">
    <property type="entry name" value="N-terminal domain of ligase-like"/>
    <property type="match status" value="1"/>
</dbReference>
<evidence type="ECO:0000256" key="4">
    <source>
        <dbReference type="ARBA" id="ARBA00066616"/>
    </source>
</evidence>
<feature type="domain" description="AMP-dependent synthetase/ligase" evidence="6">
    <location>
        <begin position="8"/>
        <end position="362"/>
    </location>
</feature>
<dbReference type="PANTHER" id="PTHR43767">
    <property type="entry name" value="LONG-CHAIN-FATTY-ACID--COA LIGASE"/>
    <property type="match status" value="1"/>
</dbReference>
<evidence type="ECO:0000259" key="6">
    <source>
        <dbReference type="Pfam" id="PF00501"/>
    </source>
</evidence>
<evidence type="ECO:0000256" key="2">
    <source>
        <dbReference type="ARBA" id="ARBA00022598"/>
    </source>
</evidence>
<name>A0A840N969_9BRAD</name>
<dbReference type="GO" id="GO:0016878">
    <property type="term" value="F:acid-thiol ligase activity"/>
    <property type="evidence" value="ECO:0007669"/>
    <property type="project" value="UniProtKB-ARBA"/>
</dbReference>
<comment type="caution">
    <text evidence="8">The sequence shown here is derived from an EMBL/GenBank/DDBJ whole genome shotgun (WGS) entry which is preliminary data.</text>
</comment>
<comment type="similarity">
    <text evidence="1">Belongs to the ATP-dependent AMP-binding enzyme family.</text>
</comment>
<dbReference type="InterPro" id="IPR000873">
    <property type="entry name" value="AMP-dep_synth/lig_dom"/>
</dbReference>
<dbReference type="InterPro" id="IPR020845">
    <property type="entry name" value="AMP-binding_CS"/>
</dbReference>
<evidence type="ECO:0000256" key="1">
    <source>
        <dbReference type="ARBA" id="ARBA00006432"/>
    </source>
</evidence>
<dbReference type="Gene3D" id="3.30.300.30">
    <property type="match status" value="1"/>
</dbReference>
<comment type="catalytic activity">
    <reaction evidence="3">
        <text>3-(methylsulfanyl)propanoate + ATP + CoA = 3-(methylsulfanyl)propanoyl-CoA + AMP + diphosphate</text>
        <dbReference type="Rhea" id="RHEA:43052"/>
        <dbReference type="ChEBI" id="CHEBI:30616"/>
        <dbReference type="ChEBI" id="CHEBI:33019"/>
        <dbReference type="ChEBI" id="CHEBI:49016"/>
        <dbReference type="ChEBI" id="CHEBI:57287"/>
        <dbReference type="ChEBI" id="CHEBI:82815"/>
        <dbReference type="ChEBI" id="CHEBI:456215"/>
        <dbReference type="EC" id="6.2.1.44"/>
    </reaction>
    <physiologicalReaction direction="left-to-right" evidence="3">
        <dbReference type="Rhea" id="RHEA:43053"/>
    </physiologicalReaction>
</comment>
<evidence type="ECO:0000313" key="8">
    <source>
        <dbReference type="EMBL" id="MBB5055147.1"/>
    </source>
</evidence>
<dbReference type="InterPro" id="IPR042099">
    <property type="entry name" value="ANL_N_sf"/>
</dbReference>
<dbReference type="Proteomes" id="UP000521227">
    <property type="component" value="Unassembled WGS sequence"/>
</dbReference>
<dbReference type="EC" id="6.2.1.44" evidence="4"/>
<organism evidence="8 9">
    <name type="scientific">Afipia massiliensis</name>
    <dbReference type="NCBI Taxonomy" id="211460"/>
    <lineage>
        <taxon>Bacteria</taxon>
        <taxon>Pseudomonadati</taxon>
        <taxon>Pseudomonadota</taxon>
        <taxon>Alphaproteobacteria</taxon>
        <taxon>Hyphomicrobiales</taxon>
        <taxon>Nitrobacteraceae</taxon>
        <taxon>Afipia</taxon>
    </lineage>
</organism>
<feature type="domain" description="AMP-binding enzyme C-terminal" evidence="7">
    <location>
        <begin position="413"/>
        <end position="486"/>
    </location>
</feature>
<dbReference type="InterPro" id="IPR050237">
    <property type="entry name" value="ATP-dep_AMP-bd_enzyme"/>
</dbReference>
<sequence>MNIAQIFWNSCSSFASKPILVVDDKDVSFDEVADQVQRLTGALRSRGIGTGDYVVLAMGNCMEWLVSVLAVLGSGAVCVPTNPGLRPPEMCNIANHCEPKLAILDVELVGHFAEARVRFETIVRGGGGANDWHAVVSSAAPDAFVAAVRDDDPALIFYTSGTTGVPKGVLLSHGAEIFAAQMVAKHIAITSSDRSIVMGSLAFIYPLVINALASIAGGASVVLQDRFHPQLVADAVRKHRVTIMMGVPTMYVMLINYADTGKECDLSSVRAAFSGGASLPDALVKRGKASLGFNIFDLWGMTECTPVTTFDPKRETAGQPDSCGRALPGCAFKIVDDDLKECSVGTIGEVMLTGPLTMSGYYKNPAATAEALIDGWVRSGDLGMTDKDGFLYIVGRKKDLIIRGGANVYPVDVEEALYTHEGVAECAVIGKPDDVFGETVKAYVVRRTTATEVADLVEHCKTKLADYKVPSEIEFIDELPKGPTGKVLRRELREWSIGR</sequence>
<dbReference type="PROSITE" id="PS00455">
    <property type="entry name" value="AMP_BINDING"/>
    <property type="match status" value="1"/>
</dbReference>
<accession>A0A840N969</accession>
<evidence type="ECO:0000256" key="3">
    <source>
        <dbReference type="ARBA" id="ARBA00051915"/>
    </source>
</evidence>
<evidence type="ECO:0000259" key="7">
    <source>
        <dbReference type="Pfam" id="PF13193"/>
    </source>
</evidence>
<evidence type="ECO:0000313" key="9">
    <source>
        <dbReference type="Proteomes" id="UP000521227"/>
    </source>
</evidence>
<keyword evidence="2 8" id="KW-0436">Ligase</keyword>
<proteinExistence type="inferred from homology"/>
<gene>
    <name evidence="8" type="ORF">HNQ36_005158</name>
</gene>
<reference evidence="8 9" key="1">
    <citation type="submission" date="2020-08" db="EMBL/GenBank/DDBJ databases">
        <title>Genomic Encyclopedia of Type Strains, Phase IV (KMG-IV): sequencing the most valuable type-strain genomes for metagenomic binning, comparative biology and taxonomic classification.</title>
        <authorList>
            <person name="Goeker M."/>
        </authorList>
    </citation>
    <scope>NUCLEOTIDE SEQUENCE [LARGE SCALE GENOMIC DNA]</scope>
    <source>
        <strain evidence="8 9">DSM 17498</strain>
    </source>
</reference>
<dbReference type="PANTHER" id="PTHR43767:SF1">
    <property type="entry name" value="NONRIBOSOMAL PEPTIDE SYNTHASE PES1 (EUROFUNG)-RELATED"/>
    <property type="match status" value="1"/>
</dbReference>
<dbReference type="Pfam" id="PF13193">
    <property type="entry name" value="AMP-binding_C"/>
    <property type="match status" value="1"/>
</dbReference>